<dbReference type="CDD" id="cd00214">
    <property type="entry name" value="Calpain_III"/>
    <property type="match status" value="1"/>
</dbReference>
<dbReference type="SMART" id="SM00720">
    <property type="entry name" value="calpain_III"/>
    <property type="match status" value="1"/>
</dbReference>
<dbReference type="InterPro" id="IPR022682">
    <property type="entry name" value="Calpain_domain_III"/>
</dbReference>
<dbReference type="Proteomes" id="UP001266305">
    <property type="component" value="Unassembled WGS sequence"/>
</dbReference>
<dbReference type="SUPFAM" id="SSF49758">
    <property type="entry name" value="Calpain large subunit, middle domain (domain III)"/>
    <property type="match status" value="1"/>
</dbReference>
<gene>
    <name evidence="3" type="primary">CAPN9_1</name>
    <name evidence="3" type="ORF">P7K49_035495</name>
</gene>
<dbReference type="EMBL" id="JASSZA010000020">
    <property type="protein sequence ID" value="KAK2086070.1"/>
    <property type="molecule type" value="Genomic_DNA"/>
</dbReference>
<dbReference type="InterPro" id="IPR022684">
    <property type="entry name" value="Calpain_cysteine_protease"/>
</dbReference>
<name>A0ABQ9TNE8_SAGOE</name>
<reference evidence="3 4" key="1">
    <citation type="submission" date="2023-05" db="EMBL/GenBank/DDBJ databases">
        <title>B98-5 Cell Line De Novo Hybrid Assembly: An Optical Mapping Approach.</title>
        <authorList>
            <person name="Kananen K."/>
            <person name="Auerbach J.A."/>
            <person name="Kautto E."/>
            <person name="Blachly J.S."/>
        </authorList>
    </citation>
    <scope>NUCLEOTIDE SEQUENCE [LARGE SCALE GENOMIC DNA]</scope>
    <source>
        <strain evidence="3">B95-8</strain>
        <tissue evidence="3">Cell line</tissue>
    </source>
</reference>
<keyword evidence="4" id="KW-1185">Reference proteome</keyword>
<sequence>MAFKDFKAHFDKVEICNLTPDALEEDAVHKWEVTVHQGSWVRGSTAGGCRNFLDTFWTNPQIKLSLTEKDEGQEQCSFLVALMQKDRRKLKRFGANMLTIGYAIYQCPDRDEHLNKDFFRYHASQARSKTFINLREVSDRFKLPPGDYILIPSTFEPHQEADFCLRIFSEKKAITRMHKFLPPKPTPPDQETEEEQRFRALFEQVAGEGCSMGLVSNIVLRHDGVCCKGRSALTTEGRKTALFTTSLTYTVCRRGWGQ</sequence>
<organism evidence="3 4">
    <name type="scientific">Saguinus oedipus</name>
    <name type="common">Cotton-top tamarin</name>
    <name type="synonym">Oedipomidas oedipus</name>
    <dbReference type="NCBI Taxonomy" id="9490"/>
    <lineage>
        <taxon>Eukaryota</taxon>
        <taxon>Metazoa</taxon>
        <taxon>Chordata</taxon>
        <taxon>Craniata</taxon>
        <taxon>Vertebrata</taxon>
        <taxon>Euteleostomi</taxon>
        <taxon>Mammalia</taxon>
        <taxon>Eutheria</taxon>
        <taxon>Euarchontoglires</taxon>
        <taxon>Primates</taxon>
        <taxon>Haplorrhini</taxon>
        <taxon>Platyrrhini</taxon>
        <taxon>Cebidae</taxon>
        <taxon>Callitrichinae</taxon>
        <taxon>Saguinus</taxon>
    </lineage>
</organism>
<evidence type="ECO:0000256" key="1">
    <source>
        <dbReference type="ARBA" id="ARBA00007623"/>
    </source>
</evidence>
<dbReference type="PRINTS" id="PR00704">
    <property type="entry name" value="CALPAIN"/>
</dbReference>
<comment type="similarity">
    <text evidence="1">Belongs to the peptidase C2 family.</text>
</comment>
<evidence type="ECO:0000259" key="2">
    <source>
        <dbReference type="SMART" id="SM00720"/>
    </source>
</evidence>
<protein>
    <submittedName>
        <fullName evidence="3">Calpain-9</fullName>
    </submittedName>
</protein>
<proteinExistence type="inferred from homology"/>
<feature type="domain" description="Peptidase C2 calpain" evidence="2">
    <location>
        <begin position="30"/>
        <end position="176"/>
    </location>
</feature>
<comment type="caution">
    <text evidence="3">The sequence shown here is derived from an EMBL/GenBank/DDBJ whole genome shotgun (WGS) entry which is preliminary data.</text>
</comment>
<evidence type="ECO:0000313" key="3">
    <source>
        <dbReference type="EMBL" id="KAK2086070.1"/>
    </source>
</evidence>
<dbReference type="Pfam" id="PF01067">
    <property type="entry name" value="Calpain_III"/>
    <property type="match status" value="1"/>
</dbReference>
<dbReference type="InterPro" id="IPR036213">
    <property type="entry name" value="Calpain_III_sf"/>
</dbReference>
<dbReference type="PANTHER" id="PTHR10183">
    <property type="entry name" value="CALPAIN"/>
    <property type="match status" value="1"/>
</dbReference>
<evidence type="ECO:0000313" key="4">
    <source>
        <dbReference type="Proteomes" id="UP001266305"/>
    </source>
</evidence>
<dbReference type="InterPro" id="IPR022683">
    <property type="entry name" value="Calpain_III"/>
</dbReference>
<dbReference type="PANTHER" id="PTHR10183:SF385">
    <property type="entry name" value="CALPAIN-9"/>
    <property type="match status" value="1"/>
</dbReference>
<accession>A0ABQ9TNE8</accession>
<dbReference type="Gene3D" id="2.60.120.380">
    <property type="match status" value="1"/>
</dbReference>
<dbReference type="InterPro" id="IPR033883">
    <property type="entry name" value="C2_III"/>
</dbReference>